<accession>A0A5B9MPN7</accession>
<dbReference type="Proteomes" id="UP000321353">
    <property type="component" value="Chromosome"/>
</dbReference>
<feature type="coiled-coil region" evidence="1">
    <location>
        <begin position="679"/>
        <end position="720"/>
    </location>
</feature>
<feature type="compositionally biased region" description="Polar residues" evidence="2">
    <location>
        <begin position="607"/>
        <end position="616"/>
    </location>
</feature>
<reference evidence="3 4" key="1">
    <citation type="submission" date="2019-02" db="EMBL/GenBank/DDBJ databases">
        <title>Planctomycetal bacteria perform biofilm scaping via a novel small molecule.</title>
        <authorList>
            <person name="Jeske O."/>
            <person name="Boedeker C."/>
            <person name="Wiegand S."/>
            <person name="Breitling P."/>
            <person name="Kallscheuer N."/>
            <person name="Jogler M."/>
            <person name="Rohde M."/>
            <person name="Petersen J."/>
            <person name="Medema M.H."/>
            <person name="Surup F."/>
            <person name="Jogler C."/>
        </authorList>
    </citation>
    <scope>NUCLEOTIDE SEQUENCE [LARGE SCALE GENOMIC DNA]</scope>
    <source>
        <strain evidence="3 4">Mal15</strain>
    </source>
</reference>
<dbReference type="EMBL" id="CP036264">
    <property type="protein sequence ID" value="QEG01646.1"/>
    <property type="molecule type" value="Genomic_DNA"/>
</dbReference>
<dbReference type="AlphaFoldDB" id="A0A5B9MPN7"/>
<proteinExistence type="predicted"/>
<name>A0A5B9MPN7_9BACT</name>
<keyword evidence="1" id="KW-0175">Coiled coil</keyword>
<dbReference type="RefSeq" id="WP_147870692.1">
    <property type="nucleotide sequence ID" value="NZ_CP036264.1"/>
</dbReference>
<feature type="coiled-coil region" evidence="1">
    <location>
        <begin position="114"/>
        <end position="230"/>
    </location>
</feature>
<dbReference type="Gene3D" id="1.10.287.1490">
    <property type="match status" value="1"/>
</dbReference>
<sequence length="772" mass="87547">MDDRRRNDYPTAYTTAAHPHAAPPITTSPEPTRAGGRFPGEVHRDWSYADGPGFTAMPHQTISPSFVTGTAADVRLYHAEIARLRHLLASTQSACAQQVTALRQRGEQAFVQQRNLLSGQIESLQQKLTSLQRENQQSQQSHAQEIVGVRNQLSQARRCAETANRQIVDLKQELANVATAASTEQQELQRSCESIVTRHHATIAEHLATIENLQKRVDDQEQILKHWRAAQEQAVQLSEWYESEHERDRARFAELSEDFAQFRSRTNEELTLCDDEIATLEATAGILATDHETVELINADLDHLNAKLESELQSLQVDLESVVAQSTRDGQEAQRVIERLRGELHEARVRLGAVSEEKQSLIETVANLKETADDFDASLFAKDQEIDATKRLVAETQRQLEQLRRENAGLASQNDQMRNRVRDVNNEVERLQSELADAKNRVEQAEAAVDEREHQLREIQSAARAADANALLRASEAEQQYAVELERLEAELAEQKESQDHRSNHEAAAQTRIAELEDALAESRRAVSASSAENDRLQQTIDQLGRRIADLEMAAETKAEQVTSLQAALADLQREASENEQENALLTSDSLDRKQQLAEFADRLASAQHTIEQQQKSLDEKEQQLESLQQSPPENESGTQTLEAVRAELETEFQARWSAQVRESEQHQLTLRERHHQNELNLQRTIDGLQRQIQELVDQRASFESQQAEATEQIRALQTEVDHWAQHKRPIDEVNRLSAELSRRIGQHAREREALLWRIEQLQTVRNLARAA</sequence>
<keyword evidence="4" id="KW-1185">Reference proteome</keyword>
<evidence type="ECO:0000256" key="2">
    <source>
        <dbReference type="SAM" id="MobiDB-lite"/>
    </source>
</evidence>
<evidence type="ECO:0000256" key="1">
    <source>
        <dbReference type="SAM" id="Coils"/>
    </source>
</evidence>
<feature type="compositionally biased region" description="Low complexity" evidence="2">
    <location>
        <begin position="9"/>
        <end position="29"/>
    </location>
</feature>
<evidence type="ECO:0000313" key="4">
    <source>
        <dbReference type="Proteomes" id="UP000321353"/>
    </source>
</evidence>
<gene>
    <name evidence="3" type="ORF">Mal15_57240</name>
</gene>
<organism evidence="3 4">
    <name type="scientific">Stieleria maiorica</name>
    <dbReference type="NCBI Taxonomy" id="2795974"/>
    <lineage>
        <taxon>Bacteria</taxon>
        <taxon>Pseudomonadati</taxon>
        <taxon>Planctomycetota</taxon>
        <taxon>Planctomycetia</taxon>
        <taxon>Pirellulales</taxon>
        <taxon>Pirellulaceae</taxon>
        <taxon>Stieleria</taxon>
    </lineage>
</organism>
<evidence type="ECO:0000313" key="3">
    <source>
        <dbReference type="EMBL" id="QEG01646.1"/>
    </source>
</evidence>
<protein>
    <submittedName>
        <fullName evidence="3">Chromosome segregation protein</fullName>
    </submittedName>
</protein>
<dbReference type="KEGG" id="smam:Mal15_57240"/>
<feature type="region of interest" description="Disordered" evidence="2">
    <location>
        <begin position="607"/>
        <end position="640"/>
    </location>
</feature>
<feature type="region of interest" description="Disordered" evidence="2">
    <location>
        <begin position="1"/>
        <end position="36"/>
    </location>
</feature>